<evidence type="ECO:0000313" key="1">
    <source>
        <dbReference type="EMBL" id="KAF2623080.1"/>
    </source>
</evidence>
<dbReference type="EMBL" id="MU006739">
    <property type="protein sequence ID" value="KAF2623080.1"/>
    <property type="molecule type" value="Genomic_DNA"/>
</dbReference>
<gene>
    <name evidence="1" type="ORF">BU25DRAFT_414595</name>
</gene>
<name>A0ACB6RNV3_9PLEO</name>
<protein>
    <submittedName>
        <fullName evidence="1">HET-domain-containing protein</fullName>
    </submittedName>
</protein>
<dbReference type="Proteomes" id="UP000799754">
    <property type="component" value="Unassembled WGS sequence"/>
</dbReference>
<sequence length="848" mass="96970">MSQAEIRNYATSSDDTGFKESTTKSVSLTTLWRRKHGMPTIQQNAEKQRYLTAEEEQILSVYAARLLDAGSTSISNYVRNQAFEIKCRRSRAPGLHRIAQQIRPPGKGWANTFLERHKEELRIEKPERCTWQRKSLLLGDKVADFVASLSDVKQLCLECAKIKVKLKSLMTRIRYNKSRRLHTFEGSLRAADVSSCKLCCFVLTCSRNWNWPTATKYSLNVHHMENVLGPTLAESKILLSLAIEDEHSKGEYRGWIVPTLLDNAGDVSDPSWSSLTNTVNFAMVRDWLKFCDCNHSNGCRMTSRDNIPFFRLINCTSRLIVDAPPESEFAALSYCWEPGEQQPQRKLNKLPKVVPLAIEDALDAARKLAIPYLWVDRYCIDQDKDSPIKPIQLQNMHKVYRSAYVTIVAGYGDRPGFGLPGVSTRARKPQSSVDTHGHRLICIPDAVREVQDCPWSTRGWTLQENLLSRRRLVFTETQTYFQCWHMHCCEAIPTNLTRAHTKDLTRFKEFNQTFRVFPQKGIGKTGAEIEMRIQEYLSRHLSRESDALNAFLGIFQAFQEIEHPVNNFWGLPMSRFGWTKNVVQQPNRFTEVDQLYSTFLSSLAWSNDLYDHTNAHVLERRHAFPSWTWAAWTSLRKFSRKSITRDSVSPSVKFPLRQGQCVQLENYEQMLGSRNSLSLFQPCILLSGWVTTLWFSEDCSDGDAIPKFKVQSPIPTHKVSILADLQTLEQFRRNSVSEPSPVLLLGGGSSEHNAAVTSYCWKDVQAIILQSLPDGTYMRLGVVTWSCLGRPSIDESQGVMRVKELFEARRVVPCCQCGCQMSTEASFDRYLEDDSNLMEFKNATIRLV</sequence>
<organism evidence="1 2">
    <name type="scientific">Macroventuria anomochaeta</name>
    <dbReference type="NCBI Taxonomy" id="301207"/>
    <lineage>
        <taxon>Eukaryota</taxon>
        <taxon>Fungi</taxon>
        <taxon>Dikarya</taxon>
        <taxon>Ascomycota</taxon>
        <taxon>Pezizomycotina</taxon>
        <taxon>Dothideomycetes</taxon>
        <taxon>Pleosporomycetidae</taxon>
        <taxon>Pleosporales</taxon>
        <taxon>Pleosporineae</taxon>
        <taxon>Didymellaceae</taxon>
        <taxon>Macroventuria</taxon>
    </lineage>
</organism>
<reference evidence="1" key="1">
    <citation type="journal article" date="2020" name="Stud. Mycol.">
        <title>101 Dothideomycetes genomes: a test case for predicting lifestyles and emergence of pathogens.</title>
        <authorList>
            <person name="Haridas S."/>
            <person name="Albert R."/>
            <person name="Binder M."/>
            <person name="Bloem J."/>
            <person name="Labutti K."/>
            <person name="Salamov A."/>
            <person name="Andreopoulos B."/>
            <person name="Baker S."/>
            <person name="Barry K."/>
            <person name="Bills G."/>
            <person name="Bluhm B."/>
            <person name="Cannon C."/>
            <person name="Castanera R."/>
            <person name="Culley D."/>
            <person name="Daum C."/>
            <person name="Ezra D."/>
            <person name="Gonzalez J."/>
            <person name="Henrissat B."/>
            <person name="Kuo A."/>
            <person name="Liang C."/>
            <person name="Lipzen A."/>
            <person name="Lutzoni F."/>
            <person name="Magnuson J."/>
            <person name="Mondo S."/>
            <person name="Nolan M."/>
            <person name="Ohm R."/>
            <person name="Pangilinan J."/>
            <person name="Park H.-J."/>
            <person name="Ramirez L."/>
            <person name="Alfaro M."/>
            <person name="Sun H."/>
            <person name="Tritt A."/>
            <person name="Yoshinaga Y."/>
            <person name="Zwiers L.-H."/>
            <person name="Turgeon B."/>
            <person name="Goodwin S."/>
            <person name="Spatafora J."/>
            <person name="Crous P."/>
            <person name="Grigoriev I."/>
        </authorList>
    </citation>
    <scope>NUCLEOTIDE SEQUENCE</scope>
    <source>
        <strain evidence="1">CBS 525.71</strain>
    </source>
</reference>
<comment type="caution">
    <text evidence="1">The sequence shown here is derived from an EMBL/GenBank/DDBJ whole genome shotgun (WGS) entry which is preliminary data.</text>
</comment>
<keyword evidence="2" id="KW-1185">Reference proteome</keyword>
<evidence type="ECO:0000313" key="2">
    <source>
        <dbReference type="Proteomes" id="UP000799754"/>
    </source>
</evidence>
<accession>A0ACB6RNV3</accession>
<proteinExistence type="predicted"/>